<organism evidence="7 8">
    <name type="scientific">Sphaerospermopsis reniformis</name>
    <dbReference type="NCBI Taxonomy" id="531300"/>
    <lineage>
        <taxon>Bacteria</taxon>
        <taxon>Bacillati</taxon>
        <taxon>Cyanobacteriota</taxon>
        <taxon>Cyanophyceae</taxon>
        <taxon>Nostocales</taxon>
        <taxon>Aphanizomenonaceae</taxon>
        <taxon>Sphaerospermopsis</taxon>
    </lineage>
</organism>
<evidence type="ECO:0000259" key="6">
    <source>
        <dbReference type="Pfam" id="PF06271"/>
    </source>
</evidence>
<evidence type="ECO:0000313" key="7">
    <source>
        <dbReference type="EMBL" id="GCL38333.1"/>
    </source>
</evidence>
<name>A0A480A3U9_9CYAN</name>
<proteinExistence type="predicted"/>
<dbReference type="Proteomes" id="UP000300142">
    <property type="component" value="Unassembled WGS sequence"/>
</dbReference>
<evidence type="ECO:0000256" key="2">
    <source>
        <dbReference type="ARBA" id="ARBA00022692"/>
    </source>
</evidence>
<reference evidence="8" key="1">
    <citation type="submission" date="2019-02" db="EMBL/GenBank/DDBJ databases">
        <title>Draft genome sequence of Sphaerospermopsis reniformis NIES-1949.</title>
        <authorList>
            <person name="Yamaguchi H."/>
            <person name="Suzuki S."/>
            <person name="Kawachi M."/>
        </authorList>
    </citation>
    <scope>NUCLEOTIDE SEQUENCE [LARGE SCALE GENOMIC DNA]</scope>
    <source>
        <strain evidence="8">NIES-1949</strain>
    </source>
</reference>
<sequence length="189" mass="21263">MTIIKTPQKHYPKPEIIRRGMALGIDFTGAWLVSSLLGTNNLGIQFIQIFVFILAWLILRVIIVYNNQGQSLGRWAVNLKVLEIENGQPVSRIPELQALLQREAIIGGSCLLVSICLTNIIANPTAILLILPLVIDCGAALSDPQMQQAFHDRYARTIIVSSRRGYSLDLKIKLKIKRLVEKVQRNVRR</sequence>
<gene>
    <name evidence="7" type="ORF">SR1949_34470</name>
</gene>
<dbReference type="Pfam" id="PF06271">
    <property type="entry name" value="RDD"/>
    <property type="match status" value="1"/>
</dbReference>
<keyword evidence="2 5" id="KW-0812">Transmembrane</keyword>
<evidence type="ECO:0000256" key="1">
    <source>
        <dbReference type="ARBA" id="ARBA00004141"/>
    </source>
</evidence>
<feature type="transmembrane region" description="Helical" evidence="5">
    <location>
        <begin position="21"/>
        <end position="38"/>
    </location>
</feature>
<feature type="transmembrane region" description="Helical" evidence="5">
    <location>
        <begin position="44"/>
        <end position="65"/>
    </location>
</feature>
<dbReference type="InterPro" id="IPR010432">
    <property type="entry name" value="RDD"/>
</dbReference>
<keyword evidence="3 5" id="KW-1133">Transmembrane helix</keyword>
<accession>A0A480A3U9</accession>
<dbReference type="AlphaFoldDB" id="A0A480A3U9"/>
<dbReference type="EMBL" id="BJCE01000133">
    <property type="protein sequence ID" value="GCL38333.1"/>
    <property type="molecule type" value="Genomic_DNA"/>
</dbReference>
<keyword evidence="8" id="KW-1185">Reference proteome</keyword>
<evidence type="ECO:0000313" key="8">
    <source>
        <dbReference type="Proteomes" id="UP000300142"/>
    </source>
</evidence>
<keyword evidence="4 5" id="KW-0472">Membrane</keyword>
<protein>
    <submittedName>
        <fullName evidence="7">RDD domain-containing protein</fullName>
    </submittedName>
</protein>
<comment type="caution">
    <text evidence="7">The sequence shown here is derived from an EMBL/GenBank/DDBJ whole genome shotgun (WGS) entry which is preliminary data.</text>
</comment>
<dbReference type="RefSeq" id="WP_096572410.1">
    <property type="nucleotide sequence ID" value="NZ_BJCE01000133.1"/>
</dbReference>
<dbReference type="GO" id="GO:0016020">
    <property type="term" value="C:membrane"/>
    <property type="evidence" value="ECO:0007669"/>
    <property type="project" value="UniProtKB-SubCell"/>
</dbReference>
<evidence type="ECO:0000256" key="3">
    <source>
        <dbReference type="ARBA" id="ARBA00022989"/>
    </source>
</evidence>
<feature type="domain" description="RDD" evidence="6">
    <location>
        <begin position="22"/>
        <end position="155"/>
    </location>
</feature>
<evidence type="ECO:0000256" key="4">
    <source>
        <dbReference type="ARBA" id="ARBA00023136"/>
    </source>
</evidence>
<comment type="subcellular location">
    <subcellularLocation>
        <location evidence="1">Membrane</location>
        <topology evidence="1">Multi-pass membrane protein</topology>
    </subcellularLocation>
</comment>
<evidence type="ECO:0000256" key="5">
    <source>
        <dbReference type="SAM" id="Phobius"/>
    </source>
</evidence>